<dbReference type="EMBL" id="BSXW01000152">
    <property type="protein sequence ID" value="GMF13304.1"/>
    <property type="molecule type" value="Genomic_DNA"/>
</dbReference>
<dbReference type="AlphaFoldDB" id="A0A9W6TIB6"/>
<feature type="region of interest" description="Disordered" evidence="1">
    <location>
        <begin position="36"/>
        <end position="115"/>
    </location>
</feature>
<evidence type="ECO:0000313" key="2">
    <source>
        <dbReference type="EMBL" id="GMF13304.1"/>
    </source>
</evidence>
<feature type="compositionally biased region" description="Polar residues" evidence="1">
    <location>
        <begin position="38"/>
        <end position="50"/>
    </location>
</feature>
<dbReference type="OrthoDB" id="197011at2759"/>
<gene>
    <name evidence="2" type="ORF">Plil01_000379100</name>
</gene>
<protein>
    <submittedName>
        <fullName evidence="2">Unnamed protein product</fullName>
    </submittedName>
</protein>
<sequence length="425" mass="44858">MASVTLVALKTPPSSRPHAFGRPSNIWQYLDFVHERNTPPSGEQTLTAFSEASDGGDSDDGELTPTSGGANDGIVGRSRGDEQLQKRGYENRQRGSKVSIADGEGGIKRHSKAHKGSSSLIFGVSSFPDLHHAGRLRDHQGSRRTLAISASSPSALAGAGLRVVGGSGFNASEIMRRLNALGTSSSTPLLPVSPTNNAHGIESPTNQGQQANVGSGNFVGTGTALQLATPGAAAVAVGTGTPPAAVVVPVSDAEKLRNDFNSQATRLSYGCSVALELFNGHLMMVGSPDGQVRVQSLEKIHMQAKGYKDRAIFTLLDLADVRSAGSIRYGDSVWLQLSVGPGEVSWEQGGVLGAKVREAPQLKALGLLDDDSIRNDVQAPTSVGYPVPIMAYLPKVCRFLVSLMICEVNMNFLCFCRAVMMEIYK</sequence>
<reference evidence="2" key="1">
    <citation type="submission" date="2023-04" db="EMBL/GenBank/DDBJ databases">
        <title>Phytophthora lilii NBRC 32176.</title>
        <authorList>
            <person name="Ichikawa N."/>
            <person name="Sato H."/>
            <person name="Tonouchi N."/>
        </authorList>
    </citation>
    <scope>NUCLEOTIDE SEQUENCE</scope>
    <source>
        <strain evidence="2">NBRC 32176</strain>
    </source>
</reference>
<proteinExistence type="predicted"/>
<feature type="compositionally biased region" description="Basic and acidic residues" evidence="1">
    <location>
        <begin position="78"/>
        <end position="93"/>
    </location>
</feature>
<name>A0A9W6TIB6_9STRA</name>
<organism evidence="2 3">
    <name type="scientific">Phytophthora lilii</name>
    <dbReference type="NCBI Taxonomy" id="2077276"/>
    <lineage>
        <taxon>Eukaryota</taxon>
        <taxon>Sar</taxon>
        <taxon>Stramenopiles</taxon>
        <taxon>Oomycota</taxon>
        <taxon>Peronosporomycetes</taxon>
        <taxon>Peronosporales</taxon>
        <taxon>Peronosporaceae</taxon>
        <taxon>Phytophthora</taxon>
    </lineage>
</organism>
<feature type="region of interest" description="Disordered" evidence="1">
    <location>
        <begin position="1"/>
        <end position="20"/>
    </location>
</feature>
<comment type="caution">
    <text evidence="2">The sequence shown here is derived from an EMBL/GenBank/DDBJ whole genome shotgun (WGS) entry which is preliminary data.</text>
</comment>
<evidence type="ECO:0000313" key="3">
    <source>
        <dbReference type="Proteomes" id="UP001165083"/>
    </source>
</evidence>
<keyword evidence="3" id="KW-1185">Reference proteome</keyword>
<accession>A0A9W6TIB6</accession>
<evidence type="ECO:0000256" key="1">
    <source>
        <dbReference type="SAM" id="MobiDB-lite"/>
    </source>
</evidence>
<dbReference type="Proteomes" id="UP001165083">
    <property type="component" value="Unassembled WGS sequence"/>
</dbReference>